<evidence type="ECO:0000259" key="2">
    <source>
        <dbReference type="SMART" id="SM00579"/>
    </source>
</evidence>
<dbReference type="Pfam" id="PF08387">
    <property type="entry name" value="FBD"/>
    <property type="match status" value="1"/>
</dbReference>
<organism evidence="3 4">
    <name type="scientific">Helianthus annuus</name>
    <name type="common">Common sunflower</name>
    <dbReference type="NCBI Taxonomy" id="4232"/>
    <lineage>
        <taxon>Eukaryota</taxon>
        <taxon>Viridiplantae</taxon>
        <taxon>Streptophyta</taxon>
        <taxon>Embryophyta</taxon>
        <taxon>Tracheophyta</taxon>
        <taxon>Spermatophyta</taxon>
        <taxon>Magnoliopsida</taxon>
        <taxon>eudicotyledons</taxon>
        <taxon>Gunneridae</taxon>
        <taxon>Pentapetalae</taxon>
        <taxon>asterids</taxon>
        <taxon>campanulids</taxon>
        <taxon>Asterales</taxon>
        <taxon>Asteraceae</taxon>
        <taxon>Asteroideae</taxon>
        <taxon>Heliantheae alliance</taxon>
        <taxon>Heliantheae</taxon>
        <taxon>Helianthus</taxon>
    </lineage>
</organism>
<reference evidence="3" key="1">
    <citation type="journal article" date="2017" name="Nature">
        <title>The sunflower genome provides insights into oil metabolism, flowering and Asterid evolution.</title>
        <authorList>
            <person name="Badouin H."/>
            <person name="Gouzy J."/>
            <person name="Grassa C.J."/>
            <person name="Murat F."/>
            <person name="Staton S.E."/>
            <person name="Cottret L."/>
            <person name="Lelandais-Briere C."/>
            <person name="Owens G.L."/>
            <person name="Carrere S."/>
            <person name="Mayjonade B."/>
            <person name="Legrand L."/>
            <person name="Gill N."/>
            <person name="Kane N.C."/>
            <person name="Bowers J.E."/>
            <person name="Hubner S."/>
            <person name="Bellec A."/>
            <person name="Berard A."/>
            <person name="Berges H."/>
            <person name="Blanchet N."/>
            <person name="Boniface M.C."/>
            <person name="Brunel D."/>
            <person name="Catrice O."/>
            <person name="Chaidir N."/>
            <person name="Claudel C."/>
            <person name="Donnadieu C."/>
            <person name="Faraut T."/>
            <person name="Fievet G."/>
            <person name="Helmstetter N."/>
            <person name="King M."/>
            <person name="Knapp S.J."/>
            <person name="Lai Z."/>
            <person name="Le Paslier M.C."/>
            <person name="Lippi Y."/>
            <person name="Lorenzon L."/>
            <person name="Mandel J.R."/>
            <person name="Marage G."/>
            <person name="Marchand G."/>
            <person name="Marquand E."/>
            <person name="Bret-Mestries E."/>
            <person name="Morien E."/>
            <person name="Nambeesan S."/>
            <person name="Nguyen T."/>
            <person name="Pegot-Espagnet P."/>
            <person name="Pouilly N."/>
            <person name="Raftis F."/>
            <person name="Sallet E."/>
            <person name="Schiex T."/>
            <person name="Thomas J."/>
            <person name="Vandecasteele C."/>
            <person name="Vares D."/>
            <person name="Vear F."/>
            <person name="Vautrin S."/>
            <person name="Crespi M."/>
            <person name="Mangin B."/>
            <person name="Burke J.M."/>
            <person name="Salse J."/>
            <person name="Munos S."/>
            <person name="Vincourt P."/>
            <person name="Rieseberg L.H."/>
            <person name="Langlade N.B."/>
        </authorList>
    </citation>
    <scope>NUCLEOTIDE SEQUENCE</scope>
    <source>
        <tissue evidence="3">Leaves</tissue>
    </source>
</reference>
<dbReference type="PANTHER" id="PTHR31639:SF315">
    <property type="entry name" value="LEUCINE-RICH REPEAT DOMAIN SUPERFAMILY, F-BOX-LIKE DOMAIN SUPERFAMILY"/>
    <property type="match status" value="1"/>
</dbReference>
<reference evidence="3" key="2">
    <citation type="submission" date="2020-06" db="EMBL/GenBank/DDBJ databases">
        <title>Helianthus annuus Genome sequencing and assembly Release 2.</title>
        <authorList>
            <person name="Gouzy J."/>
            <person name="Langlade N."/>
            <person name="Munos S."/>
        </authorList>
    </citation>
    <scope>NUCLEOTIDE SEQUENCE</scope>
    <source>
        <tissue evidence="3">Leaves</tissue>
    </source>
</reference>
<dbReference type="InterPro" id="IPR006566">
    <property type="entry name" value="FBD"/>
</dbReference>
<dbReference type="InterPro" id="IPR036047">
    <property type="entry name" value="F-box-like_dom_sf"/>
</dbReference>
<dbReference type="SMART" id="SM00579">
    <property type="entry name" value="FBD"/>
    <property type="match status" value="1"/>
</dbReference>
<gene>
    <name evidence="3" type="ORF">HanXRQr2_Chr16g0773221</name>
</gene>
<dbReference type="SMART" id="SM00256">
    <property type="entry name" value="FBOX"/>
    <property type="match status" value="1"/>
</dbReference>
<dbReference type="EMBL" id="MNCJ02000331">
    <property type="protein sequence ID" value="KAF5762131.1"/>
    <property type="molecule type" value="Genomic_DNA"/>
</dbReference>
<dbReference type="PANTHER" id="PTHR31639">
    <property type="entry name" value="F-BOX PROTEIN-LIKE"/>
    <property type="match status" value="1"/>
</dbReference>
<sequence>MEYQNPTRTRSLNSDIISTLPQNIIEDILTRMPLRSALRTSVLSMKWRYTWRGMPKLVFTDDLVASNHLSRQLKKYKLVNAILHVLLFHNGPETLEFDCSVVRLHMESEFAQIISYLARGNTVKKIIFISDNRSFKLPVSFFALQGLEVVHLDTCTLEPPLTFNGASSLTRMTFRNVEVSAQVLQRFISKCSLLHYFVLVELEKGIESVPEGNNFTFVDLFQCVPLLNTFAITKHYMKVLFKLKITSDVRLWRLLNLTFVFGQSTCVQMYDNEKLPVQQTATNFLDLEGYPDMKLDHLETFWINNFSNLPLEMEFVRLIMAKSPVLKKVRILLNDNVSVDEEVKMLRELVSNPIPRASPSAKLTIVRPETS</sequence>
<dbReference type="AlphaFoldDB" id="A0A9K3H0Q5"/>
<protein>
    <submittedName>
        <fullName evidence="3">F-box domain, FBD domain, leucine-rich repeat domain superfamily</fullName>
    </submittedName>
</protein>
<comment type="caution">
    <text evidence="3">The sequence shown here is derived from an EMBL/GenBank/DDBJ whole genome shotgun (WGS) entry which is preliminary data.</text>
</comment>
<name>A0A9K3H0Q5_HELAN</name>
<keyword evidence="4" id="KW-1185">Reference proteome</keyword>
<feature type="domain" description="FBD" evidence="2">
    <location>
        <begin position="292"/>
        <end position="366"/>
    </location>
</feature>
<evidence type="ECO:0000313" key="4">
    <source>
        <dbReference type="Proteomes" id="UP000215914"/>
    </source>
</evidence>
<feature type="domain" description="F-box" evidence="1">
    <location>
        <begin position="20"/>
        <end position="60"/>
    </location>
</feature>
<dbReference type="SUPFAM" id="SSF81383">
    <property type="entry name" value="F-box domain"/>
    <property type="match status" value="1"/>
</dbReference>
<dbReference type="Gramene" id="mRNA:HanXRQr2_Chr16g0773221">
    <property type="protein sequence ID" value="mRNA:HanXRQr2_Chr16g0773221"/>
    <property type="gene ID" value="HanXRQr2_Chr16g0773221"/>
</dbReference>
<proteinExistence type="predicted"/>
<evidence type="ECO:0000313" key="3">
    <source>
        <dbReference type="EMBL" id="KAF5762131.1"/>
    </source>
</evidence>
<dbReference type="Pfam" id="PF00646">
    <property type="entry name" value="F-box"/>
    <property type="match status" value="1"/>
</dbReference>
<accession>A0A9K3H0Q5</accession>
<dbReference type="InterPro" id="IPR001810">
    <property type="entry name" value="F-box_dom"/>
</dbReference>
<evidence type="ECO:0000259" key="1">
    <source>
        <dbReference type="SMART" id="SM00256"/>
    </source>
</evidence>
<dbReference type="Proteomes" id="UP000215914">
    <property type="component" value="Unassembled WGS sequence"/>
</dbReference>